<keyword evidence="3" id="KW-1185">Reference proteome</keyword>
<dbReference type="Proteomes" id="UP000037035">
    <property type="component" value="Unassembled WGS sequence"/>
</dbReference>
<proteinExistence type="predicted"/>
<gene>
    <name evidence="2" type="ORF">VP01_632g5</name>
</gene>
<evidence type="ECO:0000313" key="3">
    <source>
        <dbReference type="Proteomes" id="UP000037035"/>
    </source>
</evidence>
<feature type="compositionally biased region" description="Basic and acidic residues" evidence="1">
    <location>
        <begin position="328"/>
        <end position="349"/>
    </location>
</feature>
<dbReference type="STRING" id="27349.A0A0L6UIA3"/>
<feature type="compositionally biased region" description="Basic and acidic residues" evidence="1">
    <location>
        <begin position="299"/>
        <end position="310"/>
    </location>
</feature>
<evidence type="ECO:0000256" key="1">
    <source>
        <dbReference type="SAM" id="MobiDB-lite"/>
    </source>
</evidence>
<evidence type="ECO:0000313" key="2">
    <source>
        <dbReference type="EMBL" id="KNZ47530.1"/>
    </source>
</evidence>
<reference evidence="2 3" key="1">
    <citation type="submission" date="2015-08" db="EMBL/GenBank/DDBJ databases">
        <title>Next Generation Sequencing and Analysis of the Genome of Puccinia sorghi L Schw, the Causal Agent of Maize Common Rust.</title>
        <authorList>
            <person name="Rochi L."/>
            <person name="Burguener G."/>
            <person name="Darino M."/>
            <person name="Turjanski A."/>
            <person name="Kreff E."/>
            <person name="Dieguez M.J."/>
            <person name="Sacco F."/>
        </authorList>
    </citation>
    <scope>NUCLEOTIDE SEQUENCE [LARGE SCALE GENOMIC DNA]</scope>
    <source>
        <strain evidence="2 3">RO10H11247</strain>
    </source>
</reference>
<feature type="region of interest" description="Disordered" evidence="1">
    <location>
        <begin position="293"/>
        <end position="366"/>
    </location>
</feature>
<dbReference type="EMBL" id="LAVV01011641">
    <property type="protein sequence ID" value="KNZ47530.1"/>
    <property type="molecule type" value="Genomic_DNA"/>
</dbReference>
<dbReference type="VEuPathDB" id="FungiDB:VP01_632g5"/>
<feature type="compositionally biased region" description="Basic residues" evidence="1">
    <location>
        <begin position="192"/>
        <end position="207"/>
    </location>
</feature>
<feature type="compositionally biased region" description="Polar residues" evidence="1">
    <location>
        <begin position="234"/>
        <end position="246"/>
    </location>
</feature>
<accession>A0A0L6UIA3</accession>
<feature type="region of interest" description="Disordered" evidence="1">
    <location>
        <begin position="176"/>
        <end position="253"/>
    </location>
</feature>
<sequence>MSWEDCILVNKNNEECSLAFKKIENAVREPNIWQEVWYMGKLLKQFYTLKQSKPTTEPQPASQPIPEPLLLPEITLPPVAPAKVAQLASSLPADTTSSNDGTQSGLSFPSEATHRTIFHQSLPSKPAEAAPQSSNVPVKPFSFFFSSFGTPGPKICTRLPDDLIVPMSVPLPPSPNSPFVRVNNQAKVPQGSHRKLIRTQRSPRPRTKPTISRLDSATSAKNADKDNEHGGMPSTPTHQSRGQSPSDGGVGAHQQPVVQEGVLVDFDHEDTIWIPRPPALHQDLLQLANNLGMNQASDGEDRPQEKRARITAETTCSSADTTLSDSRVLCDESHKLPTSREHPPRRDPSMFHWDQPDLETDGDDSAEKTISCLKEEPPFFPDDVTVNEGTSFHTHFLAGLNPHDHSTPAASGGVPEVLSRRFELSEVSP</sequence>
<comment type="caution">
    <text evidence="2">The sequence shown here is derived from an EMBL/GenBank/DDBJ whole genome shotgun (WGS) entry which is preliminary data.</text>
</comment>
<protein>
    <submittedName>
        <fullName evidence="2">Uncharacterized protein</fullName>
    </submittedName>
</protein>
<organism evidence="2 3">
    <name type="scientific">Puccinia sorghi</name>
    <dbReference type="NCBI Taxonomy" id="27349"/>
    <lineage>
        <taxon>Eukaryota</taxon>
        <taxon>Fungi</taxon>
        <taxon>Dikarya</taxon>
        <taxon>Basidiomycota</taxon>
        <taxon>Pucciniomycotina</taxon>
        <taxon>Pucciniomycetes</taxon>
        <taxon>Pucciniales</taxon>
        <taxon>Pucciniaceae</taxon>
        <taxon>Puccinia</taxon>
    </lineage>
</organism>
<name>A0A0L6UIA3_9BASI</name>
<feature type="compositionally biased region" description="Polar residues" evidence="1">
    <location>
        <begin position="312"/>
        <end position="325"/>
    </location>
</feature>
<feature type="compositionally biased region" description="Polar residues" evidence="1">
    <location>
        <begin position="209"/>
        <end position="221"/>
    </location>
</feature>
<dbReference type="AlphaFoldDB" id="A0A0L6UIA3"/>